<dbReference type="EC" id="3.2.1.3" evidence="3"/>
<keyword evidence="6" id="KW-0326">Glycosidase</keyword>
<dbReference type="VEuPathDB" id="FungiDB:A1Q1_07687"/>
<dbReference type="Proteomes" id="UP000002748">
    <property type="component" value="Unassembled WGS sequence"/>
</dbReference>
<accession>J6F6Y5</accession>
<evidence type="ECO:0000313" key="12">
    <source>
        <dbReference type="Proteomes" id="UP000002748"/>
    </source>
</evidence>
<dbReference type="Gene3D" id="1.50.10.10">
    <property type="match status" value="1"/>
</dbReference>
<evidence type="ECO:0000256" key="8">
    <source>
        <dbReference type="ARBA" id="ARBA00033442"/>
    </source>
</evidence>
<evidence type="ECO:0000256" key="7">
    <source>
        <dbReference type="ARBA" id="ARBA00023326"/>
    </source>
</evidence>
<evidence type="ECO:0000256" key="1">
    <source>
        <dbReference type="ARBA" id="ARBA00001863"/>
    </source>
</evidence>
<dbReference type="InterPro" id="IPR000165">
    <property type="entry name" value="Glucoamylase"/>
</dbReference>
<comment type="similarity">
    <text evidence="2">Belongs to the glycosyl hydrolase 15 family.</text>
</comment>
<dbReference type="GO" id="GO:0000272">
    <property type="term" value="P:polysaccharide catabolic process"/>
    <property type="evidence" value="ECO:0007669"/>
    <property type="project" value="UniProtKB-KW"/>
</dbReference>
<evidence type="ECO:0000256" key="9">
    <source>
        <dbReference type="ARBA" id="ARBA00033473"/>
    </source>
</evidence>
<protein>
    <recommendedName>
        <fullName evidence="3">glucan 1,4-alpha-glucosidase</fullName>
        <ecNumber evidence="3">3.2.1.3</ecNumber>
    </recommendedName>
    <alternativeName>
        <fullName evidence="9">1,4-alpha-D-glucan glucohydrolase</fullName>
    </alternativeName>
    <alternativeName>
        <fullName evidence="8">Glucan 1,4-alpha-glucosidase</fullName>
    </alternativeName>
</protein>
<proteinExistence type="inferred from homology"/>
<feature type="domain" description="GH15-like" evidence="10">
    <location>
        <begin position="81"/>
        <end position="523"/>
    </location>
</feature>
<dbReference type="PANTHER" id="PTHR31616">
    <property type="entry name" value="TREHALASE"/>
    <property type="match status" value="1"/>
</dbReference>
<dbReference type="EMBL" id="ALBS01000074">
    <property type="protein sequence ID" value="EJT51092.1"/>
    <property type="molecule type" value="Genomic_DNA"/>
</dbReference>
<keyword evidence="4" id="KW-0378">Hydrolase</keyword>
<comment type="caution">
    <text evidence="11">The sequence shown here is derived from an EMBL/GenBank/DDBJ whole genome shotgun (WGS) entry which is preliminary data.</text>
</comment>
<keyword evidence="7" id="KW-0624">Polysaccharide degradation</keyword>
<dbReference type="PRINTS" id="PR00736">
    <property type="entry name" value="GLHYDRLASE15"/>
</dbReference>
<evidence type="ECO:0000313" key="11">
    <source>
        <dbReference type="EMBL" id="EJT51092.1"/>
    </source>
</evidence>
<dbReference type="HOGENOM" id="CLU_012173_2_1_1"/>
<dbReference type="GO" id="GO:0004339">
    <property type="term" value="F:glucan 1,4-alpha-glucosidase activity"/>
    <property type="evidence" value="ECO:0007669"/>
    <property type="project" value="UniProtKB-EC"/>
</dbReference>
<dbReference type="Pfam" id="PF00723">
    <property type="entry name" value="Glyco_hydro_15"/>
    <property type="match status" value="1"/>
</dbReference>
<name>J6F6Y5_TRIAS</name>
<dbReference type="KEGG" id="tasa:A1Q1_07687"/>
<evidence type="ECO:0000256" key="6">
    <source>
        <dbReference type="ARBA" id="ARBA00023295"/>
    </source>
</evidence>
<evidence type="ECO:0000256" key="2">
    <source>
        <dbReference type="ARBA" id="ARBA00006188"/>
    </source>
</evidence>
<dbReference type="InterPro" id="IPR008928">
    <property type="entry name" value="6-hairpin_glycosidase_sf"/>
</dbReference>
<evidence type="ECO:0000256" key="4">
    <source>
        <dbReference type="ARBA" id="ARBA00022801"/>
    </source>
</evidence>
<organism evidence="11 12">
    <name type="scientific">Trichosporon asahii var. asahii (strain ATCC 90039 / CBS 2479 / JCM 2466 / KCTC 7840 / NBRC 103889/ NCYC 2677 / UAMH 7654)</name>
    <name type="common">Yeast</name>
    <dbReference type="NCBI Taxonomy" id="1186058"/>
    <lineage>
        <taxon>Eukaryota</taxon>
        <taxon>Fungi</taxon>
        <taxon>Dikarya</taxon>
        <taxon>Basidiomycota</taxon>
        <taxon>Agaricomycotina</taxon>
        <taxon>Tremellomycetes</taxon>
        <taxon>Trichosporonales</taxon>
        <taxon>Trichosporonaceae</taxon>
        <taxon>Trichosporon</taxon>
    </lineage>
</organism>
<evidence type="ECO:0000256" key="3">
    <source>
        <dbReference type="ARBA" id="ARBA00012593"/>
    </source>
</evidence>
<dbReference type="RefSeq" id="XP_014182174.1">
    <property type="nucleotide sequence ID" value="XM_014326699.1"/>
</dbReference>
<dbReference type="InterPro" id="IPR011613">
    <property type="entry name" value="GH15-like"/>
</dbReference>
<dbReference type="GO" id="GO:0000324">
    <property type="term" value="C:fungal-type vacuole"/>
    <property type="evidence" value="ECO:0007669"/>
    <property type="project" value="TreeGrafter"/>
</dbReference>
<dbReference type="GeneID" id="25991199"/>
<sequence length="540" mass="59151">MGGQSARGRNSVYIPPKPPSGEPYPLSPLILTSLIVLVYTLATMPLLPASMKQGLGPLSQRSISSFSQLGGKPQNQFQFSWDHILANIGAPAGAAPGAVIASPSKKDPDYFYTWTRDSALTIMSLLPGILPAKYLRPWDPIPPGKPGSMKAGYQPLLREYVSAQAELQLVPNPSGDLESGGLSEPKFHTDLTAFTGSWGRPQRDGPALRSLSLIPYAHYLMDTGEETYVRSALYNADATRAPNSTIKNDLEEVAQRWSQRGFDIWEELEGRHFYTDFVSWRSLQAGSHFARRMEDHGAADWYAGKSAEVAAVLTSYWNDKLQAYVSSDAQALAGAKRDGLDAQVLLAFVHAGDSGARGAWSPASPRVLSTLRAYVKSFKGLYKINPDASWTDGRLVGRYREDIYDGVGTSRANPWFICTHAVSTVLYLAAAQLSVADSIVVTRESRAFWSDITGTEVPEGTEWEKGEPEFDTALRNVHRVADRFAETAATFYDSGHMAEQIQKDTGKQTGARDLTWSYASFIEQERAKEAALNATPSILV</sequence>
<evidence type="ECO:0000259" key="10">
    <source>
        <dbReference type="Pfam" id="PF00723"/>
    </source>
</evidence>
<reference evidence="11 12" key="1">
    <citation type="journal article" date="2012" name="Eukaryot. Cell">
        <title>Draft genome sequence of CBS 2479, the standard type strain of Trichosporon asahii.</title>
        <authorList>
            <person name="Yang R.Y."/>
            <person name="Li H.T."/>
            <person name="Zhu H."/>
            <person name="Zhou G.P."/>
            <person name="Wang M."/>
            <person name="Wang L."/>
        </authorList>
    </citation>
    <scope>NUCLEOTIDE SEQUENCE [LARGE SCALE GENOMIC DNA]</scope>
    <source>
        <strain evidence="12">ATCC 90039 / CBS 2479 / JCM 2466 / KCTC 7840 / NCYC 2677 / UAMH 7654</strain>
    </source>
</reference>
<dbReference type="SUPFAM" id="SSF48208">
    <property type="entry name" value="Six-hairpin glycosidases"/>
    <property type="match status" value="1"/>
</dbReference>
<comment type="catalytic activity">
    <reaction evidence="1">
        <text>Hydrolysis of terminal (1-&gt;4)-linked alpha-D-glucose residues successively from non-reducing ends of the chains with release of beta-D-glucose.</text>
        <dbReference type="EC" id="3.2.1.3"/>
    </reaction>
</comment>
<evidence type="ECO:0000256" key="5">
    <source>
        <dbReference type="ARBA" id="ARBA00023277"/>
    </source>
</evidence>
<dbReference type="OrthoDB" id="6123450at2759"/>
<keyword evidence="5" id="KW-0119">Carbohydrate metabolism</keyword>
<dbReference type="PANTHER" id="PTHR31616:SF9">
    <property type="entry name" value="GLUCOAMYLASE, INTRACELLULAR SPORULATION-SPECIFIC"/>
    <property type="match status" value="1"/>
</dbReference>
<gene>
    <name evidence="11" type="ORF">A1Q1_07687</name>
</gene>
<dbReference type="InterPro" id="IPR012341">
    <property type="entry name" value="6hp_glycosidase-like_sf"/>
</dbReference>
<dbReference type="AlphaFoldDB" id="J6F6Y5"/>